<evidence type="ECO:0000256" key="7">
    <source>
        <dbReference type="ARBA" id="ARBA00023180"/>
    </source>
</evidence>
<keyword evidence="8" id="KW-0393">Immunoglobulin domain</keyword>
<evidence type="ECO:0000259" key="9">
    <source>
        <dbReference type="PROSITE" id="PS50835"/>
    </source>
</evidence>
<comment type="subcellular location">
    <subcellularLocation>
        <location evidence="1">Membrane</location>
        <topology evidence="1">Single-pass membrane protein</topology>
    </subcellularLocation>
</comment>
<reference evidence="10" key="2">
    <citation type="submission" date="2025-08" db="UniProtKB">
        <authorList>
            <consortium name="Ensembl"/>
        </authorList>
    </citation>
    <scope>IDENTIFICATION</scope>
</reference>
<dbReference type="SUPFAM" id="SSF48726">
    <property type="entry name" value="Immunoglobulin"/>
    <property type="match status" value="3"/>
</dbReference>
<dbReference type="PROSITE" id="PS50835">
    <property type="entry name" value="IG_LIKE"/>
    <property type="match status" value="3"/>
</dbReference>
<dbReference type="InterPro" id="IPR013098">
    <property type="entry name" value="Ig_I-set"/>
</dbReference>
<dbReference type="SMART" id="SM00408">
    <property type="entry name" value="IGc2"/>
    <property type="match status" value="2"/>
</dbReference>
<dbReference type="SMART" id="SM00409">
    <property type="entry name" value="IG"/>
    <property type="match status" value="2"/>
</dbReference>
<proteinExistence type="predicted"/>
<dbReference type="GO" id="GO:0005886">
    <property type="term" value="C:plasma membrane"/>
    <property type="evidence" value="ECO:0007669"/>
    <property type="project" value="TreeGrafter"/>
</dbReference>
<keyword evidence="3" id="KW-0732">Signal</keyword>
<evidence type="ECO:0000313" key="10">
    <source>
        <dbReference type="Ensembl" id="ENSHHUP00000056760.1"/>
    </source>
</evidence>
<dbReference type="PANTHER" id="PTHR10075:SF14">
    <property type="entry name" value="CELL ADHESION MOLECULE DSCAM2-RELATED"/>
    <property type="match status" value="1"/>
</dbReference>
<dbReference type="InterPro" id="IPR003598">
    <property type="entry name" value="Ig_sub2"/>
</dbReference>
<dbReference type="InterPro" id="IPR036179">
    <property type="entry name" value="Ig-like_dom_sf"/>
</dbReference>
<dbReference type="Ensembl" id="ENSHHUT00000058716.1">
    <property type="protein sequence ID" value="ENSHHUP00000056760.1"/>
    <property type="gene ID" value="ENSHHUG00000033823.1"/>
</dbReference>
<feature type="domain" description="Ig-like" evidence="9">
    <location>
        <begin position="17"/>
        <end position="85"/>
    </location>
</feature>
<reference evidence="10" key="3">
    <citation type="submission" date="2025-09" db="UniProtKB">
        <authorList>
            <consortium name="Ensembl"/>
        </authorList>
    </citation>
    <scope>IDENTIFICATION</scope>
</reference>
<accession>A0A4W5P5D7</accession>
<dbReference type="Gene3D" id="2.60.40.10">
    <property type="entry name" value="Immunoglobulins"/>
    <property type="match status" value="3"/>
</dbReference>
<dbReference type="Pfam" id="PF07679">
    <property type="entry name" value="I-set"/>
    <property type="match status" value="1"/>
</dbReference>
<dbReference type="AlphaFoldDB" id="A0A4W5P5D7"/>
<dbReference type="GeneTree" id="ENSGT00940000166537"/>
<keyword evidence="7" id="KW-0325">Glycoprotein</keyword>
<dbReference type="PRINTS" id="PR01838">
    <property type="entry name" value="NCAMFAMILY"/>
</dbReference>
<dbReference type="PANTHER" id="PTHR10075">
    <property type="entry name" value="BASIGIN RELATED"/>
    <property type="match status" value="1"/>
</dbReference>
<dbReference type="InterPro" id="IPR003599">
    <property type="entry name" value="Ig_sub"/>
</dbReference>
<feature type="domain" description="Ig-like" evidence="9">
    <location>
        <begin position="199"/>
        <end position="236"/>
    </location>
</feature>
<protein>
    <submittedName>
        <fullName evidence="10">Neural cell adhesion molecule 3</fullName>
    </submittedName>
</protein>
<keyword evidence="5" id="KW-0472">Membrane</keyword>
<name>A0A4W5P5D7_9TELE</name>
<dbReference type="Pfam" id="PF13927">
    <property type="entry name" value="Ig_3"/>
    <property type="match status" value="1"/>
</dbReference>
<dbReference type="InterPro" id="IPR009138">
    <property type="entry name" value="Neural_cell_adh"/>
</dbReference>
<keyword evidence="2" id="KW-0812">Transmembrane</keyword>
<dbReference type="InterPro" id="IPR013783">
    <property type="entry name" value="Ig-like_fold"/>
</dbReference>
<evidence type="ECO:0000256" key="3">
    <source>
        <dbReference type="ARBA" id="ARBA00022729"/>
    </source>
</evidence>
<organism evidence="10 11">
    <name type="scientific">Hucho hucho</name>
    <name type="common">huchen</name>
    <dbReference type="NCBI Taxonomy" id="62062"/>
    <lineage>
        <taxon>Eukaryota</taxon>
        <taxon>Metazoa</taxon>
        <taxon>Chordata</taxon>
        <taxon>Craniata</taxon>
        <taxon>Vertebrata</taxon>
        <taxon>Euteleostomi</taxon>
        <taxon>Actinopterygii</taxon>
        <taxon>Neopterygii</taxon>
        <taxon>Teleostei</taxon>
        <taxon>Protacanthopterygii</taxon>
        <taxon>Salmoniformes</taxon>
        <taxon>Salmonidae</taxon>
        <taxon>Salmoninae</taxon>
        <taxon>Hucho</taxon>
    </lineage>
</organism>
<dbReference type="FunFam" id="2.60.40.10:FF:000032">
    <property type="entry name" value="palladin isoform X1"/>
    <property type="match status" value="1"/>
</dbReference>
<dbReference type="GO" id="GO:0070593">
    <property type="term" value="P:dendrite self-avoidance"/>
    <property type="evidence" value="ECO:0007669"/>
    <property type="project" value="TreeGrafter"/>
</dbReference>
<dbReference type="GO" id="GO:0007411">
    <property type="term" value="P:axon guidance"/>
    <property type="evidence" value="ECO:0007669"/>
    <property type="project" value="TreeGrafter"/>
</dbReference>
<evidence type="ECO:0000256" key="5">
    <source>
        <dbReference type="ARBA" id="ARBA00023136"/>
    </source>
</evidence>
<dbReference type="Proteomes" id="UP000314982">
    <property type="component" value="Unassembled WGS sequence"/>
</dbReference>
<keyword evidence="4" id="KW-1133">Transmembrane helix</keyword>
<evidence type="ECO:0000313" key="11">
    <source>
        <dbReference type="Proteomes" id="UP000314982"/>
    </source>
</evidence>
<dbReference type="GO" id="GO:0030424">
    <property type="term" value="C:axon"/>
    <property type="evidence" value="ECO:0007669"/>
    <property type="project" value="TreeGrafter"/>
</dbReference>
<keyword evidence="6" id="KW-1015">Disulfide bond</keyword>
<keyword evidence="11" id="KW-1185">Reference proteome</keyword>
<feature type="domain" description="Ig-like" evidence="9">
    <location>
        <begin position="106"/>
        <end position="192"/>
    </location>
</feature>
<dbReference type="GO" id="GO:0098632">
    <property type="term" value="F:cell-cell adhesion mediator activity"/>
    <property type="evidence" value="ECO:0007669"/>
    <property type="project" value="TreeGrafter"/>
</dbReference>
<sequence length="236" mass="26728">MYSVDECIVTVCSRDTAKMEIITSKPDVLLGENAMLLCKAGGEGEITWQKDGVDVEDDQVENVDETSSKLFIRNAKMEDAGRYTCICEFESHTERIYYTIFVYERPSFGETPVYHEFLEGQDVVITCVVTGKPTVEVNWKRDHQKLHSEAGRITRLKDNSLQINNINRKDHGLYTCEAKIKDRNIFEMINISISVNVPPKVNIHEEVKKVTAGPETNVSLSCLVEGVPQPIIIWTV</sequence>
<evidence type="ECO:0000256" key="2">
    <source>
        <dbReference type="ARBA" id="ARBA00022692"/>
    </source>
</evidence>
<evidence type="ECO:0000256" key="6">
    <source>
        <dbReference type="ARBA" id="ARBA00023157"/>
    </source>
</evidence>
<reference evidence="11" key="1">
    <citation type="submission" date="2018-06" db="EMBL/GenBank/DDBJ databases">
        <title>Genome assembly of Danube salmon.</title>
        <authorList>
            <person name="Macqueen D.J."/>
            <person name="Gundappa M.K."/>
        </authorList>
    </citation>
    <scope>NUCLEOTIDE SEQUENCE [LARGE SCALE GENOMIC DNA]</scope>
</reference>
<evidence type="ECO:0000256" key="8">
    <source>
        <dbReference type="ARBA" id="ARBA00023319"/>
    </source>
</evidence>
<dbReference type="GO" id="GO:0007156">
    <property type="term" value="P:homophilic cell adhesion via plasma membrane adhesion molecules"/>
    <property type="evidence" value="ECO:0007669"/>
    <property type="project" value="TreeGrafter"/>
</dbReference>
<evidence type="ECO:0000256" key="1">
    <source>
        <dbReference type="ARBA" id="ARBA00004167"/>
    </source>
</evidence>
<dbReference type="InterPro" id="IPR007110">
    <property type="entry name" value="Ig-like_dom"/>
</dbReference>
<evidence type="ECO:0000256" key="4">
    <source>
        <dbReference type="ARBA" id="ARBA00022989"/>
    </source>
</evidence>